<protein>
    <recommendedName>
        <fullName evidence="4">Flp/Fap pilin component</fullName>
    </recommendedName>
</protein>
<keyword evidence="1" id="KW-0812">Transmembrane</keyword>
<dbReference type="Proteomes" id="UP000193061">
    <property type="component" value="Unassembled WGS sequence"/>
</dbReference>
<accession>A0A1X6YGD9</accession>
<evidence type="ECO:0000313" key="2">
    <source>
        <dbReference type="EMBL" id="SLN20194.1"/>
    </source>
</evidence>
<organism evidence="2 3">
    <name type="scientific">Roseovarius albus</name>
    <dbReference type="NCBI Taxonomy" id="1247867"/>
    <lineage>
        <taxon>Bacteria</taxon>
        <taxon>Pseudomonadati</taxon>
        <taxon>Pseudomonadota</taxon>
        <taxon>Alphaproteobacteria</taxon>
        <taxon>Rhodobacterales</taxon>
        <taxon>Roseobacteraceae</taxon>
        <taxon>Roseovarius</taxon>
    </lineage>
</organism>
<dbReference type="AlphaFoldDB" id="A0A1X6YGD9"/>
<keyword evidence="1" id="KW-0472">Membrane</keyword>
<reference evidence="2 3" key="1">
    <citation type="submission" date="2017-03" db="EMBL/GenBank/DDBJ databases">
        <authorList>
            <person name="Afonso C.L."/>
            <person name="Miller P.J."/>
            <person name="Scott M.A."/>
            <person name="Spackman E."/>
            <person name="Goraichik I."/>
            <person name="Dimitrov K.M."/>
            <person name="Suarez D.L."/>
            <person name="Swayne D.E."/>
        </authorList>
    </citation>
    <scope>NUCLEOTIDE SEQUENCE [LARGE SCALE GENOMIC DNA]</scope>
    <source>
        <strain evidence="2 3">CECT 7450</strain>
    </source>
</reference>
<keyword evidence="1" id="KW-1133">Transmembrane helix</keyword>
<feature type="transmembrane region" description="Helical" evidence="1">
    <location>
        <begin position="20"/>
        <end position="38"/>
    </location>
</feature>
<name>A0A1X6YGD9_9RHOB</name>
<evidence type="ECO:0000313" key="3">
    <source>
        <dbReference type="Proteomes" id="UP000193061"/>
    </source>
</evidence>
<gene>
    <name evidence="2" type="ORF">ROA7450_00674</name>
</gene>
<evidence type="ECO:0008006" key="4">
    <source>
        <dbReference type="Google" id="ProtNLM"/>
    </source>
</evidence>
<evidence type="ECO:0000256" key="1">
    <source>
        <dbReference type="SAM" id="Phobius"/>
    </source>
</evidence>
<dbReference type="EMBL" id="FWFX01000002">
    <property type="protein sequence ID" value="SLN20194.1"/>
    <property type="molecule type" value="Genomic_DNA"/>
</dbReference>
<keyword evidence="3" id="KW-1185">Reference proteome</keyword>
<proteinExistence type="predicted"/>
<sequence length="61" mass="6455">MLVIFKQFRNDERGAVTVDWVVLSAAIIGLAISAWNSTRDGTMSLANRTSAGVAATVVSSE</sequence>